<proteinExistence type="predicted"/>
<gene>
    <name evidence="1" type="ORF">CFX1CAM_1412</name>
</gene>
<dbReference type="EMBL" id="LT859958">
    <property type="protein sequence ID" value="SMX54477.1"/>
    <property type="molecule type" value="Genomic_DNA"/>
</dbReference>
<protein>
    <submittedName>
        <fullName evidence="1">Uncharacterized protein</fullName>
    </submittedName>
</protein>
<accession>A0A1Y6K6J7</accession>
<sequence>MPEKEYLPFKTINVFIERNYLDKVIKELLEGVNTLSREEQIEFANFFRKHIKILGFRNPVRAPLSLRINAYASAFEEKDDVIPYTLTTWAKIKSVLANRVLTWLESEGWKELTLERSYGIAEGFSANWPSNLTFDEIEEKYKQAHPKEDLQRDDLILMVLWISGTLPKE</sequence>
<dbReference type="RefSeq" id="WP_087862316.1">
    <property type="nucleotide sequence ID" value="NZ_LT859958.1"/>
</dbReference>
<organism evidence="1 2">
    <name type="scientific">Candidatus Brevifilum fermentans</name>
    <dbReference type="NCBI Taxonomy" id="1986204"/>
    <lineage>
        <taxon>Bacteria</taxon>
        <taxon>Bacillati</taxon>
        <taxon>Chloroflexota</taxon>
        <taxon>Anaerolineae</taxon>
        <taxon>Anaerolineales</taxon>
        <taxon>Anaerolineaceae</taxon>
        <taxon>Candidatus Brevifilum</taxon>
    </lineage>
</organism>
<name>A0A1Y6K6J7_9CHLR</name>
<dbReference type="OrthoDB" id="161879at2"/>
<reference evidence="2" key="1">
    <citation type="submission" date="2017-05" db="EMBL/GenBank/DDBJ databases">
        <authorList>
            <person name="Kirkegaard R."/>
            <person name="Mcilroy J S."/>
        </authorList>
    </citation>
    <scope>NUCLEOTIDE SEQUENCE [LARGE SCALE GENOMIC DNA]</scope>
</reference>
<keyword evidence="2" id="KW-1185">Reference proteome</keyword>
<dbReference type="KEGG" id="abat:CFX1CAM_1412"/>
<dbReference type="AlphaFoldDB" id="A0A1Y6K6J7"/>
<evidence type="ECO:0000313" key="1">
    <source>
        <dbReference type="EMBL" id="SMX54477.1"/>
    </source>
</evidence>
<evidence type="ECO:0000313" key="2">
    <source>
        <dbReference type="Proteomes" id="UP000195514"/>
    </source>
</evidence>
<dbReference type="Proteomes" id="UP000195514">
    <property type="component" value="Chromosome I"/>
</dbReference>